<accession>A0A6S7BPK4</accession>
<gene>
    <name evidence="2" type="ORF">LMG28138_06041</name>
</gene>
<keyword evidence="3" id="KW-1185">Reference proteome</keyword>
<sequence>MTLHMLFRRQLEFVGTVPFNGFHTLHLDLTALFRVVDQRPVKIGGLRCRFRFRWRVGFGVVASEEGPHFPALRAVISLESRLTVEAKLEAALVRPLHRHHERKFDRLGATDVDLTCHRQRIDSAPGLKAAACRDIALDDLCSAHVCRRQRTAGRRGQSVSGHEPPGEQPRYRDRHIDKTLHDSPLRSYVGDAAVAYSTTSPSI</sequence>
<dbReference type="EMBL" id="CADIKM010000132">
    <property type="protein sequence ID" value="CAB3808427.1"/>
    <property type="molecule type" value="Genomic_DNA"/>
</dbReference>
<dbReference type="Proteomes" id="UP000494115">
    <property type="component" value="Unassembled WGS sequence"/>
</dbReference>
<reference evidence="2 3" key="1">
    <citation type="submission" date="2020-04" db="EMBL/GenBank/DDBJ databases">
        <authorList>
            <person name="De Canck E."/>
        </authorList>
    </citation>
    <scope>NUCLEOTIDE SEQUENCE [LARGE SCALE GENOMIC DNA]</scope>
    <source>
        <strain evidence="2 3">LMG 28138</strain>
    </source>
</reference>
<dbReference type="AlphaFoldDB" id="A0A6S7BPK4"/>
<evidence type="ECO:0000313" key="3">
    <source>
        <dbReference type="Proteomes" id="UP000494115"/>
    </source>
</evidence>
<evidence type="ECO:0000256" key="1">
    <source>
        <dbReference type="SAM" id="MobiDB-lite"/>
    </source>
</evidence>
<evidence type="ECO:0000313" key="2">
    <source>
        <dbReference type="EMBL" id="CAB3808427.1"/>
    </source>
</evidence>
<name>A0A6S7BPK4_9BURK</name>
<feature type="region of interest" description="Disordered" evidence="1">
    <location>
        <begin position="151"/>
        <end position="173"/>
    </location>
</feature>
<proteinExistence type="predicted"/>
<organism evidence="2 3">
    <name type="scientific">Pararobbsia alpina</name>
    <dbReference type="NCBI Taxonomy" id="621374"/>
    <lineage>
        <taxon>Bacteria</taxon>
        <taxon>Pseudomonadati</taxon>
        <taxon>Pseudomonadota</taxon>
        <taxon>Betaproteobacteria</taxon>
        <taxon>Burkholderiales</taxon>
        <taxon>Burkholderiaceae</taxon>
        <taxon>Pararobbsia</taxon>
    </lineage>
</organism>
<protein>
    <submittedName>
        <fullName evidence="2">Uncharacterized protein</fullName>
    </submittedName>
</protein>